<dbReference type="EMBL" id="CP017708">
    <property type="protein sequence ID" value="AOY80529.1"/>
    <property type="molecule type" value="Genomic_DNA"/>
</dbReference>
<gene>
    <name evidence="4" type="ORF">BJP36_11985</name>
</gene>
<dbReference type="InterPro" id="IPR037165">
    <property type="entry name" value="AldOxase/xan_DH_Mopterin-bd_sf"/>
</dbReference>
<dbReference type="Pfam" id="PF01315">
    <property type="entry name" value="Ald_Xan_dh_C"/>
    <property type="match status" value="1"/>
</dbReference>
<dbReference type="SUPFAM" id="SSF54665">
    <property type="entry name" value="CO dehydrogenase molybdoprotein N-domain-like"/>
    <property type="match status" value="1"/>
</dbReference>
<dbReference type="Gene3D" id="3.30.365.10">
    <property type="entry name" value="Aldehyde oxidase/xanthine dehydrogenase, molybdopterin binding domain"/>
    <property type="match status" value="4"/>
</dbReference>
<dbReference type="Pfam" id="PF20256">
    <property type="entry name" value="MoCoBD_2"/>
    <property type="match status" value="1"/>
</dbReference>
<proteinExistence type="predicted"/>
<dbReference type="AlphaFoldDB" id="A0A1D9FYT2"/>
<dbReference type="PANTHER" id="PTHR11908:SF132">
    <property type="entry name" value="ALDEHYDE OXIDASE 1-RELATED"/>
    <property type="match status" value="1"/>
</dbReference>
<dbReference type="SUPFAM" id="SSF56003">
    <property type="entry name" value="Molybdenum cofactor-binding domain"/>
    <property type="match status" value="1"/>
</dbReference>
<accession>A0A1D9FYT2</accession>
<reference evidence="5" key="1">
    <citation type="submission" date="2016-10" db="EMBL/GenBank/DDBJ databases">
        <title>Comparative genomics uncovers the prolific and rare metabolic potential of the cyanobacterial genus Moorea.</title>
        <authorList>
            <person name="Leao T."/>
            <person name="Castelao G."/>
            <person name="Korobeynikov A."/>
            <person name="Monroe E.A."/>
            <person name="Podell S."/>
            <person name="Glukhov E."/>
            <person name="Allen E."/>
            <person name="Gerwick W.H."/>
            <person name="Gerwick L."/>
        </authorList>
    </citation>
    <scope>NUCLEOTIDE SEQUENCE [LARGE SCALE GENOMIC DNA]</scope>
    <source>
        <strain evidence="5">JHB</strain>
    </source>
</reference>
<dbReference type="GO" id="GO:0005506">
    <property type="term" value="F:iron ion binding"/>
    <property type="evidence" value="ECO:0007669"/>
    <property type="project" value="InterPro"/>
</dbReference>
<protein>
    <submittedName>
        <fullName evidence="4">Xanthine dehydrogenase family protein molybdopterin-binding subunit</fullName>
    </submittedName>
</protein>
<evidence type="ECO:0000313" key="5">
    <source>
        <dbReference type="Proteomes" id="UP000176944"/>
    </source>
</evidence>
<dbReference type="InterPro" id="IPR016208">
    <property type="entry name" value="Ald_Oxase/xanthine_DH-like"/>
</dbReference>
<sequence length="709" mass="76165">MNQVTGTNINRKDGRAKVTGTATYAAEHQIPGLVHGYLVTANIAHGQIKSIDTQAAATAPGVIAVFTHKNPPTVSKPANDFLTSKIYEARLPLSDDQIYYAGQIVGLVVADTFERARHAAHLVKVEYVTQEPIVETSKATFNEAPPMLGQQMTFEKGNFAAADFASAMAGVGAEITATYTTSSELHAPMEPHAIIAHWQDPDTLTVYEPSQWVIGSQRTYAELFGLPPEKVRIITPFIGGGFGCKLCPWPHAILGAAAARQLQRPLKVVLSRRQMTANAGHRSETEQTIRLWANADGSLMAIDHGVKSCTSPVEIFTEPCTGITPAMYAAPNLRTRQELAVMNVGTPTFMRAPGENPGLWALESAMDELAWELKIDPVELRLKNETKEHQRQGLPFSAKDFGECLRLGAEQFGWQDRPKQVRSLTRDGKLIGWGMAASTFPALRSSATVTVRLLADGTAHILTSGNDMGTGAYTIVAGTAAEVLGLAVEQVRVEMGDSLLPNGGMAGGSQMTATLVPAVMAACEEVLQTAKAKTAQEAFATLHQSGQAAFEATASSAAGEEGKKWAFQSWGAHFCEVSVDEDIARLRVNRWVSVMNIGRIMNAKTAASQIRGAVIMGIGHALMEACDLDPNIGYPVVYDLATYHYPSHADIPRIQVTFVGEPDYNFNPAGVRGVGEIGITGVSAAIANAIYHATGKRIRDLPITPDKLL</sequence>
<name>A0A1D9FYT2_MOOP1</name>
<dbReference type="Proteomes" id="UP000176944">
    <property type="component" value="Chromosome"/>
</dbReference>
<evidence type="ECO:0000256" key="1">
    <source>
        <dbReference type="ARBA" id="ARBA00022505"/>
    </source>
</evidence>
<dbReference type="GO" id="GO:0016491">
    <property type="term" value="F:oxidoreductase activity"/>
    <property type="evidence" value="ECO:0007669"/>
    <property type="project" value="UniProtKB-KW"/>
</dbReference>
<evidence type="ECO:0000256" key="2">
    <source>
        <dbReference type="ARBA" id="ARBA00023002"/>
    </source>
</evidence>
<dbReference type="InterPro" id="IPR036856">
    <property type="entry name" value="Ald_Oxase/Xan_DH_a/b_sf"/>
</dbReference>
<keyword evidence="1" id="KW-0500">Molybdenum</keyword>
<evidence type="ECO:0000259" key="3">
    <source>
        <dbReference type="SMART" id="SM01008"/>
    </source>
</evidence>
<dbReference type="PANTHER" id="PTHR11908">
    <property type="entry name" value="XANTHINE DEHYDROGENASE"/>
    <property type="match status" value="1"/>
</dbReference>
<organism evidence="4 5">
    <name type="scientific">Moorena producens (strain JHB)</name>
    <dbReference type="NCBI Taxonomy" id="1454205"/>
    <lineage>
        <taxon>Bacteria</taxon>
        <taxon>Bacillati</taxon>
        <taxon>Cyanobacteriota</taxon>
        <taxon>Cyanophyceae</taxon>
        <taxon>Coleofasciculales</taxon>
        <taxon>Coleofasciculaceae</taxon>
        <taxon>Moorena</taxon>
    </lineage>
</organism>
<dbReference type="Gene3D" id="3.90.1170.50">
    <property type="entry name" value="Aldehyde oxidase/xanthine dehydrogenase, a/b hammerhead"/>
    <property type="match status" value="1"/>
</dbReference>
<dbReference type="InterPro" id="IPR000674">
    <property type="entry name" value="Ald_Oxase/Xan_DH_a/b"/>
</dbReference>
<keyword evidence="2" id="KW-0560">Oxidoreductase</keyword>
<dbReference type="InterPro" id="IPR008274">
    <property type="entry name" value="AldOxase/xan_DH_MoCoBD1"/>
</dbReference>
<feature type="domain" description="Aldehyde oxidase/xanthine dehydrogenase a/b hammerhead" evidence="3">
    <location>
        <begin position="19"/>
        <end position="131"/>
    </location>
</feature>
<dbReference type="SMART" id="SM01008">
    <property type="entry name" value="Ald_Xan_dh_C"/>
    <property type="match status" value="1"/>
</dbReference>
<dbReference type="InterPro" id="IPR046867">
    <property type="entry name" value="AldOxase/xan_DH_MoCoBD2"/>
</dbReference>
<evidence type="ECO:0000313" key="4">
    <source>
        <dbReference type="EMBL" id="AOY80529.1"/>
    </source>
</evidence>
<dbReference type="Pfam" id="PF02738">
    <property type="entry name" value="MoCoBD_1"/>
    <property type="match status" value="1"/>
</dbReference>